<dbReference type="AlphaFoldDB" id="A0A9C9K089"/>
<organism evidence="1 2">
    <name type="scientific">candidate division WOR-3 bacterium</name>
    <dbReference type="NCBI Taxonomy" id="2052148"/>
    <lineage>
        <taxon>Bacteria</taxon>
        <taxon>Bacteria division WOR-3</taxon>
    </lineage>
</organism>
<evidence type="ECO:0000313" key="1">
    <source>
        <dbReference type="EMBL" id="HEC78519.1"/>
    </source>
</evidence>
<dbReference type="Proteomes" id="UP000885826">
    <property type="component" value="Unassembled WGS sequence"/>
</dbReference>
<proteinExistence type="predicted"/>
<accession>A0A9C9K089</accession>
<sequence length="70" mass="7590">MKKVLTYLLIVLLFGAIFGLSLQNFNTNIKEDAPVISSFIDYLMPAPAYADTNDTTGIKLPPPPPPPIDG</sequence>
<comment type="caution">
    <text evidence="1">The sequence shown here is derived from an EMBL/GenBank/DDBJ whole genome shotgun (WGS) entry which is preliminary data.</text>
</comment>
<dbReference type="EMBL" id="DRIG01000057">
    <property type="protein sequence ID" value="HEC78519.1"/>
    <property type="molecule type" value="Genomic_DNA"/>
</dbReference>
<evidence type="ECO:0000313" key="2">
    <source>
        <dbReference type="Proteomes" id="UP000885826"/>
    </source>
</evidence>
<protein>
    <submittedName>
        <fullName evidence="1">Uncharacterized protein</fullName>
    </submittedName>
</protein>
<gene>
    <name evidence="1" type="ORF">ENI34_05170</name>
</gene>
<name>A0A9C9K089_UNCW3</name>
<reference evidence="1" key="1">
    <citation type="journal article" date="2020" name="mSystems">
        <title>Genome- and Community-Level Interaction Insights into Carbon Utilization and Element Cycling Functions of Hydrothermarchaeota in Hydrothermal Sediment.</title>
        <authorList>
            <person name="Zhou Z."/>
            <person name="Liu Y."/>
            <person name="Xu W."/>
            <person name="Pan J."/>
            <person name="Luo Z.H."/>
            <person name="Li M."/>
        </authorList>
    </citation>
    <scope>NUCLEOTIDE SEQUENCE</scope>
    <source>
        <strain evidence="1">HyVt-388</strain>
    </source>
</reference>